<evidence type="ECO:0000256" key="1">
    <source>
        <dbReference type="ARBA" id="ARBA00004479"/>
    </source>
</evidence>
<feature type="compositionally biased region" description="Polar residues" evidence="12">
    <location>
        <begin position="688"/>
        <end position="701"/>
    </location>
</feature>
<evidence type="ECO:0000313" key="16">
    <source>
        <dbReference type="Proteomes" id="UP000749559"/>
    </source>
</evidence>
<keyword evidence="10" id="KW-1015">Disulfide bond</keyword>
<evidence type="ECO:0000256" key="13">
    <source>
        <dbReference type="SAM" id="Phobius"/>
    </source>
</evidence>
<dbReference type="FunFam" id="2.60.40.60:FF:000118">
    <property type="entry name" value="protocadherin Fat 4"/>
    <property type="match status" value="1"/>
</dbReference>
<accession>A0A8J1U5F8</accession>
<dbReference type="FunFam" id="2.60.40.60:FF:000033">
    <property type="entry name" value="FAT atypical cadherin 1"/>
    <property type="match status" value="2"/>
</dbReference>
<keyword evidence="11" id="KW-0325">Glycoprotein</keyword>
<dbReference type="Proteomes" id="UP000749559">
    <property type="component" value="Unassembled WGS sequence"/>
</dbReference>
<evidence type="ECO:0000256" key="2">
    <source>
        <dbReference type="ARBA" id="ARBA00022536"/>
    </source>
</evidence>
<dbReference type="PROSITE" id="PS00232">
    <property type="entry name" value="CADHERIN_1"/>
    <property type="match status" value="6"/>
</dbReference>
<dbReference type="InterPro" id="IPR050971">
    <property type="entry name" value="Cadherin-domain_protein"/>
</dbReference>
<dbReference type="GO" id="GO:0005509">
    <property type="term" value="F:calcium ion binding"/>
    <property type="evidence" value="ECO:0007669"/>
    <property type="project" value="UniProtKB-UniRule"/>
</dbReference>
<evidence type="ECO:0000256" key="5">
    <source>
        <dbReference type="ARBA" id="ARBA00022737"/>
    </source>
</evidence>
<dbReference type="Pfam" id="PF00028">
    <property type="entry name" value="Cadherin"/>
    <property type="match status" value="11"/>
</dbReference>
<dbReference type="CDD" id="cd11304">
    <property type="entry name" value="Cadherin_repeat"/>
    <property type="match status" value="14"/>
</dbReference>
<dbReference type="InterPro" id="IPR002126">
    <property type="entry name" value="Cadherin-like_dom"/>
</dbReference>
<keyword evidence="4 14" id="KW-0732">Signal</keyword>
<gene>
    <name evidence="15" type="ORF">OFUS_LOCUS19243</name>
</gene>
<comment type="subcellular location">
    <subcellularLocation>
        <location evidence="1">Membrane</location>
        <topology evidence="1">Single-pass type I membrane protein</topology>
    </subcellularLocation>
</comment>
<dbReference type="PRINTS" id="PR00205">
    <property type="entry name" value="CADHERIN"/>
</dbReference>
<dbReference type="PANTHER" id="PTHR24025">
    <property type="entry name" value="DESMOGLEIN FAMILY MEMBER"/>
    <property type="match status" value="1"/>
</dbReference>
<comment type="caution">
    <text evidence="15">The sequence shown here is derived from an EMBL/GenBank/DDBJ whole genome shotgun (WGS) entry which is preliminary data.</text>
</comment>
<feature type="chain" id="PRO_5043669428" evidence="14">
    <location>
        <begin position="21"/>
        <end position="1925"/>
    </location>
</feature>
<dbReference type="FunFam" id="2.60.40.60:FF:000020">
    <property type="entry name" value="Dachsous cadherin-related 1b"/>
    <property type="match status" value="1"/>
</dbReference>
<dbReference type="PROSITE" id="PS50268">
    <property type="entry name" value="CADHERIN_2"/>
    <property type="match status" value="13"/>
</dbReference>
<dbReference type="Gene3D" id="2.60.40.60">
    <property type="entry name" value="Cadherins"/>
    <property type="match status" value="14"/>
</dbReference>
<keyword evidence="5" id="KW-0677">Repeat</keyword>
<feature type="signal peptide" evidence="14">
    <location>
        <begin position="1"/>
        <end position="20"/>
    </location>
</feature>
<keyword evidence="6" id="KW-0106">Calcium</keyword>
<dbReference type="FunFam" id="2.60.40.60:FF:000039">
    <property type="entry name" value="FAT atypical cadherin 3"/>
    <property type="match status" value="2"/>
</dbReference>
<keyword evidence="8 13" id="KW-1133">Transmembrane helix</keyword>
<evidence type="ECO:0000256" key="4">
    <source>
        <dbReference type="ARBA" id="ARBA00022729"/>
    </source>
</evidence>
<dbReference type="OrthoDB" id="6510378at2759"/>
<organism evidence="15 16">
    <name type="scientific">Owenia fusiformis</name>
    <name type="common">Polychaete worm</name>
    <dbReference type="NCBI Taxonomy" id="6347"/>
    <lineage>
        <taxon>Eukaryota</taxon>
        <taxon>Metazoa</taxon>
        <taxon>Spiralia</taxon>
        <taxon>Lophotrochozoa</taxon>
        <taxon>Annelida</taxon>
        <taxon>Polychaeta</taxon>
        <taxon>Sedentaria</taxon>
        <taxon>Canalipalpata</taxon>
        <taxon>Sabellida</taxon>
        <taxon>Oweniida</taxon>
        <taxon>Oweniidae</taxon>
        <taxon>Owenia</taxon>
    </lineage>
</organism>
<reference evidence="15" key="1">
    <citation type="submission" date="2022-03" db="EMBL/GenBank/DDBJ databases">
        <authorList>
            <person name="Martin C."/>
        </authorList>
    </citation>
    <scope>NUCLEOTIDE SEQUENCE</scope>
</reference>
<dbReference type="InterPro" id="IPR020894">
    <property type="entry name" value="Cadherin_CS"/>
</dbReference>
<evidence type="ECO:0000256" key="8">
    <source>
        <dbReference type="ARBA" id="ARBA00022989"/>
    </source>
</evidence>
<proteinExistence type="predicted"/>
<dbReference type="InterPro" id="IPR015919">
    <property type="entry name" value="Cadherin-like_sf"/>
</dbReference>
<sequence length="1925" mass="214775">MNHFTIQTAIFMVTIATVSSNNPPRFINFPSVAIQPEDAPANTVLGTLYAEDEDSSQLTFGIVGDLAQSIIRLGPTTSLEKIFQCEIILKGNLDRETVPRYFLSFSVSDGPNTIQKSATLYVTDVNDNAPSFTNLPYRANIKETAENGTSVFKVSATDPDEGYEGSVEYSMKTPTTMFTIQKITGEVTLNGNLNFADKSFYQLEIMAQDRGVEIKLNSTTDLVINVENVQSRPPIFLNRPYVSSVKENVAVEKPVIQVTAMDRDTGVPNQVNYTIVGDNEWFQIDNSSGWISVKSHIDREEQSILNNFGVIEFDVFAQEVTDTPMGITTATAKVTINILDENDNTPTFSQDWYNATVQENTQLHVPITFIPAGLQMGVTDLDEGESGTFDLSVEQGTVAFTVFSVEPNTVRNDATLLIRVENSTYLDYEQRKSVMFQIWAKETGTPEKHENFTMVYLEIEDMNDNIPQFTKEEYKTELYENSPKGTNITTITATDADSGEFGKITYSIRGSGANMFHIDPDSGNISVAVDADLDHDLLDREKQDTYYLTLQARDGGNQRNTVQLEIQLLDVNDNAPSIRRSKYEAYVRENQPTLERPVIVEAEDKDLTPNNIIEYSIIESSDPHHNFTIDNTTGRIDLSGPLDYDTMDPQLDGKYNLVVLAVDKGIPPLNSTVEVLVNVEDENDNQPYFNSTEGHSVSIPENTTGGNKTGDTKVAVVKAYDDDRPGTPNSDIIYRIDSGSQDKYGIEANTGLIYVYPRANLDRDAFGESYTLHVLAIDRGTPPQTGSTIVEINITDINNKIPEFNPASKEAKVFENATLMTIVTDYPASDLDWNADLKYEILKNETVGLNEFGSDVDNAVVRDLFDVYANNGSVYVKSGLDREAVQIVTLTLQVTDKNGYSPKLQQNTAILVIELLDVNDNPPEFQPSNIYMAAVSEASSVGATVTKVDALDRDKNNGQMAYRIEDDPFDTFQFKNEFSGEITLRKLVDHETHHWMNFTIMAIDSGTPALNSTASIHVRIEDTNDNSPEFTMFNTSVMVWENATLGTEVTTVEAVDKDSGNFGTVWYLITGHEEKFTIHNETGVITVAGELDRETKADYTISVEARDSPDSPENEQRITSRTMMIRLRDVNDFTPKFAKSNYNASSVAENAATGTQVITITAIDLDEGENARIVYSLNQTRQNMTAGLFEVVPDTGTIKVASTLRTTLGWVYMTLVATDSGTPALSSFTTVHVYIEDVNDNAPVFTHPPANETIFVLENITIGSFITQVKAKDNDIGVNGEVEYTFIKDEPIKDYKKFNLDKKSGNITLKERISREDQEIYFLSILASDKGDPVRTARRPLNIKAIDINDNPPSFDRRKYPTPYSLQVQEEKANITVGNLSLATDPDEGVNAEICYYIVGGDPPKERAKFHLNQTSGILTLQNSIDRETTALVTLIIKANEKQLLSDGIRTCDNQEFVNKSIEFNEEDTSLLKVQVEILDIDDNPPKFTKTGKYFTAGVTKDTQAGEPILDFKDYTFDPDIGQNSIMRFYIEEPINMTGSLRSELNGEKPFRLDQNEGVLYTNVFFKDTMVGFFDFFVFVNGTNPGLGNFDKATVSIYLLNENQQVRVEFRSTPQEVGLIKDIFAEFLGNITGWRINVDQIQTHKDAKGNADDLKTDMFIHAIDKDGNIVDATLLVQKVDENSLALNEFFRRYNVIKVVEKVQAVRAGSTEGDLLLALILVSAVLGFVCLILCIVFLTCRKKYKRKIRAATAMAFGSRDDLNRLHVPGTNQHNYEGSNPIWMEQYDGPWTEEMDSDSQNSQNSLDINVVDQKDKKNPNIAKLNPYDEQELTLNLNDDNEGVNGEWMVPPTSQGVYLDAALSDFDTIDSHKKNGSPTVSTEMLPNAVPRRIDLTQDGLEFDNPAYQLDDSVKFGTKRMNGMQITEI</sequence>
<dbReference type="SMART" id="SM00112">
    <property type="entry name" value="CA"/>
    <property type="match status" value="14"/>
</dbReference>
<keyword evidence="3 13" id="KW-0812">Transmembrane</keyword>
<feature type="region of interest" description="Disordered" evidence="12">
    <location>
        <begin position="688"/>
        <end position="710"/>
    </location>
</feature>
<evidence type="ECO:0000256" key="6">
    <source>
        <dbReference type="ARBA" id="ARBA00022837"/>
    </source>
</evidence>
<dbReference type="EMBL" id="CAIIXF020000009">
    <property type="protein sequence ID" value="CAH1794571.1"/>
    <property type="molecule type" value="Genomic_DNA"/>
</dbReference>
<dbReference type="FunFam" id="2.60.40.60:FF:000015">
    <property type="entry name" value="FAT atypical cadherin 1"/>
    <property type="match status" value="1"/>
</dbReference>
<dbReference type="GO" id="GO:0005911">
    <property type="term" value="C:cell-cell junction"/>
    <property type="evidence" value="ECO:0007669"/>
    <property type="project" value="TreeGrafter"/>
</dbReference>
<keyword evidence="7" id="KW-0130">Cell adhesion</keyword>
<protein>
    <submittedName>
        <fullName evidence="15">Uncharacterized protein</fullName>
    </submittedName>
</protein>
<dbReference type="SUPFAM" id="SSF49313">
    <property type="entry name" value="Cadherin-like"/>
    <property type="match status" value="14"/>
</dbReference>
<evidence type="ECO:0000256" key="12">
    <source>
        <dbReference type="SAM" id="MobiDB-lite"/>
    </source>
</evidence>
<evidence type="ECO:0000256" key="9">
    <source>
        <dbReference type="ARBA" id="ARBA00023136"/>
    </source>
</evidence>
<keyword evidence="9 13" id="KW-0472">Membrane</keyword>
<evidence type="ECO:0000256" key="7">
    <source>
        <dbReference type="ARBA" id="ARBA00022889"/>
    </source>
</evidence>
<keyword evidence="2" id="KW-0245">EGF-like domain</keyword>
<dbReference type="GO" id="GO:0005886">
    <property type="term" value="C:plasma membrane"/>
    <property type="evidence" value="ECO:0007669"/>
    <property type="project" value="InterPro"/>
</dbReference>
<feature type="transmembrane region" description="Helical" evidence="13">
    <location>
        <begin position="1714"/>
        <end position="1738"/>
    </location>
</feature>
<evidence type="ECO:0000256" key="3">
    <source>
        <dbReference type="ARBA" id="ARBA00022692"/>
    </source>
</evidence>
<keyword evidence="16" id="KW-1185">Reference proteome</keyword>
<evidence type="ECO:0000313" key="15">
    <source>
        <dbReference type="EMBL" id="CAH1794571.1"/>
    </source>
</evidence>
<evidence type="ECO:0000256" key="11">
    <source>
        <dbReference type="ARBA" id="ARBA00023180"/>
    </source>
</evidence>
<evidence type="ECO:0000256" key="14">
    <source>
        <dbReference type="SAM" id="SignalP"/>
    </source>
</evidence>
<dbReference type="GO" id="GO:0007156">
    <property type="term" value="P:homophilic cell adhesion via plasma membrane adhesion molecules"/>
    <property type="evidence" value="ECO:0007669"/>
    <property type="project" value="InterPro"/>
</dbReference>
<dbReference type="FunFam" id="2.60.40.60:FF:000104">
    <property type="entry name" value="cadherin-23 isoform X1"/>
    <property type="match status" value="1"/>
</dbReference>
<evidence type="ECO:0000256" key="10">
    <source>
        <dbReference type="ARBA" id="ARBA00023157"/>
    </source>
</evidence>
<name>A0A8J1U5F8_OWEFU</name>
<dbReference type="PANTHER" id="PTHR24025:SF31">
    <property type="entry name" value="NEURAL-CADHERIN"/>
    <property type="match status" value="1"/>
</dbReference>